<dbReference type="InterPro" id="IPR036890">
    <property type="entry name" value="HATPase_C_sf"/>
</dbReference>
<proteinExistence type="predicted"/>
<dbReference type="RefSeq" id="WP_126693236.1">
    <property type="nucleotide sequence ID" value="NZ_RXOF01000005.1"/>
</dbReference>
<name>A0A431U3X3_9BACT</name>
<dbReference type="OrthoDB" id="9809908at2"/>
<organism evidence="3 4">
    <name type="scientific">Hymenobacter gummosus</name>
    <dbReference type="NCBI Taxonomy" id="1776032"/>
    <lineage>
        <taxon>Bacteria</taxon>
        <taxon>Pseudomonadati</taxon>
        <taxon>Bacteroidota</taxon>
        <taxon>Cytophagia</taxon>
        <taxon>Cytophagales</taxon>
        <taxon>Hymenobacteraceae</taxon>
        <taxon>Hymenobacter</taxon>
    </lineage>
</organism>
<feature type="transmembrane region" description="Helical" evidence="1">
    <location>
        <begin position="43"/>
        <end position="64"/>
    </location>
</feature>
<dbReference type="AlphaFoldDB" id="A0A431U3X3"/>
<dbReference type="PANTHER" id="PTHR34220:SF7">
    <property type="entry name" value="SENSOR HISTIDINE KINASE YPDA"/>
    <property type="match status" value="1"/>
</dbReference>
<evidence type="ECO:0000259" key="2">
    <source>
        <dbReference type="Pfam" id="PF06580"/>
    </source>
</evidence>
<comment type="caution">
    <text evidence="3">The sequence shown here is derived from an EMBL/GenBank/DDBJ whole genome shotgun (WGS) entry which is preliminary data.</text>
</comment>
<reference evidence="3 4" key="1">
    <citation type="submission" date="2018-12" db="EMBL/GenBank/DDBJ databases">
        <title>Hymenobacter gummosus sp. nov., isolated from a spring.</title>
        <authorList>
            <person name="Nie L."/>
        </authorList>
    </citation>
    <scope>NUCLEOTIDE SEQUENCE [LARGE SCALE GENOMIC DNA]</scope>
    <source>
        <strain evidence="3 4">KCTC 52166</strain>
    </source>
</reference>
<keyword evidence="1" id="KW-1133">Transmembrane helix</keyword>
<feature type="transmembrane region" description="Helical" evidence="1">
    <location>
        <begin position="12"/>
        <end position="31"/>
    </location>
</feature>
<dbReference type="PANTHER" id="PTHR34220">
    <property type="entry name" value="SENSOR HISTIDINE KINASE YPDA"/>
    <property type="match status" value="1"/>
</dbReference>
<gene>
    <name evidence="3" type="ORF">EJV47_11165</name>
</gene>
<keyword evidence="1" id="KW-0812">Transmembrane</keyword>
<dbReference type="Pfam" id="PF06580">
    <property type="entry name" value="His_kinase"/>
    <property type="match status" value="1"/>
</dbReference>
<accession>A0A431U3X3</accession>
<dbReference type="Gene3D" id="3.30.565.10">
    <property type="entry name" value="Histidine kinase-like ATPase, C-terminal domain"/>
    <property type="match status" value="1"/>
</dbReference>
<evidence type="ECO:0000313" key="3">
    <source>
        <dbReference type="EMBL" id="RTQ50186.1"/>
    </source>
</evidence>
<feature type="transmembrane region" description="Helical" evidence="1">
    <location>
        <begin position="76"/>
        <end position="95"/>
    </location>
</feature>
<evidence type="ECO:0000256" key="1">
    <source>
        <dbReference type="SAM" id="Phobius"/>
    </source>
</evidence>
<dbReference type="SUPFAM" id="SSF55874">
    <property type="entry name" value="ATPase domain of HSP90 chaperone/DNA topoisomerase II/histidine kinase"/>
    <property type="match status" value="1"/>
</dbReference>
<sequence length="349" mass="38595">MTSLPFWQRRIVRHGLGWLIVLVLMGALSWFGAPALGRDPARAFAALLMELALVAPPLYLHFALLTRLLERGHRAWYVAGTTAALVLGALLDALGDVGRSWLRHVPVEAYTGTDFLSAMVGTALILLLGTGLRYARRGLLSQLQMRRLRARQLETELSLLKAQVNQHFLFNTLNNMYALSLTAPEQIPEALLQLAELMRYQLDSSRQAQVTVGTEAEYLANYIGLEKLRLRANTQVEFSTDLPYPDRPLAPLLLLPLVENCFKHAVGPNGPNHIRISLVQTDVGLTLSTENTIPAQFRARPSGVGLPTLRARLAQFYPGARHRLSIEATDTHFRAVLHLALAPAAELVA</sequence>
<dbReference type="InterPro" id="IPR050640">
    <property type="entry name" value="Bact_2-comp_sensor_kinase"/>
</dbReference>
<keyword evidence="3" id="KW-0808">Transferase</keyword>
<dbReference type="GO" id="GO:0016020">
    <property type="term" value="C:membrane"/>
    <property type="evidence" value="ECO:0007669"/>
    <property type="project" value="InterPro"/>
</dbReference>
<dbReference type="Proteomes" id="UP000282184">
    <property type="component" value="Unassembled WGS sequence"/>
</dbReference>
<feature type="domain" description="Signal transduction histidine kinase internal region" evidence="2">
    <location>
        <begin position="156"/>
        <end position="231"/>
    </location>
</feature>
<dbReference type="InterPro" id="IPR010559">
    <property type="entry name" value="Sig_transdc_His_kin_internal"/>
</dbReference>
<protein>
    <submittedName>
        <fullName evidence="3">Histidine kinase</fullName>
    </submittedName>
</protein>
<keyword evidence="1" id="KW-0472">Membrane</keyword>
<feature type="transmembrane region" description="Helical" evidence="1">
    <location>
        <begin position="115"/>
        <end position="135"/>
    </location>
</feature>
<keyword evidence="4" id="KW-1185">Reference proteome</keyword>
<evidence type="ECO:0000313" key="4">
    <source>
        <dbReference type="Proteomes" id="UP000282184"/>
    </source>
</evidence>
<dbReference type="GO" id="GO:0000155">
    <property type="term" value="F:phosphorelay sensor kinase activity"/>
    <property type="evidence" value="ECO:0007669"/>
    <property type="project" value="InterPro"/>
</dbReference>
<keyword evidence="3" id="KW-0418">Kinase</keyword>
<dbReference type="EMBL" id="RXOF01000005">
    <property type="protein sequence ID" value="RTQ50186.1"/>
    <property type="molecule type" value="Genomic_DNA"/>
</dbReference>